<dbReference type="InterPro" id="IPR001164">
    <property type="entry name" value="ArfGAP_dom"/>
</dbReference>
<dbReference type="GO" id="GO:0008270">
    <property type="term" value="F:zinc ion binding"/>
    <property type="evidence" value="ECO:0007669"/>
    <property type="project" value="UniProtKB-KW"/>
</dbReference>
<dbReference type="InterPro" id="IPR022018">
    <property type="entry name" value="GIT1_C"/>
</dbReference>
<dbReference type="FunFam" id="1.25.40.20:FF:000013">
    <property type="entry name" value="ARF GTPase-activating protein GIT1 isoform 1"/>
    <property type="match status" value="1"/>
</dbReference>
<dbReference type="PROSITE" id="PS50088">
    <property type="entry name" value="ANK_REPEAT"/>
    <property type="match status" value="1"/>
</dbReference>
<keyword evidence="3" id="KW-0677">Repeat</keyword>
<keyword evidence="2" id="KW-0479">Metal-binding</keyword>
<reference evidence="11" key="3">
    <citation type="submission" date="2025-09" db="UniProtKB">
        <authorList>
            <consortium name="Ensembl"/>
        </authorList>
    </citation>
    <scope>IDENTIFICATION</scope>
</reference>
<dbReference type="Ensembl" id="ENSGWIT00000034504.1">
    <property type="protein sequence ID" value="ENSGWIP00000031686.1"/>
    <property type="gene ID" value="ENSGWIG00000013695.1"/>
</dbReference>
<organism evidence="11 12">
    <name type="scientific">Gouania willdenowi</name>
    <name type="common">Blunt-snouted clingfish</name>
    <name type="synonym">Lepadogaster willdenowi</name>
    <dbReference type="NCBI Taxonomy" id="441366"/>
    <lineage>
        <taxon>Eukaryota</taxon>
        <taxon>Metazoa</taxon>
        <taxon>Chordata</taxon>
        <taxon>Craniata</taxon>
        <taxon>Vertebrata</taxon>
        <taxon>Euteleostomi</taxon>
        <taxon>Actinopterygii</taxon>
        <taxon>Neopterygii</taxon>
        <taxon>Teleostei</taxon>
        <taxon>Neoteleostei</taxon>
        <taxon>Acanthomorphata</taxon>
        <taxon>Ovalentaria</taxon>
        <taxon>Blenniimorphae</taxon>
        <taxon>Blenniiformes</taxon>
        <taxon>Gobiesocoidei</taxon>
        <taxon>Gobiesocidae</taxon>
        <taxon>Gobiesocinae</taxon>
        <taxon>Gouania</taxon>
    </lineage>
</organism>
<dbReference type="PROSITE" id="PS50297">
    <property type="entry name" value="ANK_REP_REGION"/>
    <property type="match status" value="1"/>
</dbReference>
<dbReference type="PRINTS" id="PR00405">
    <property type="entry name" value="REVINTRACTNG"/>
</dbReference>
<feature type="region of interest" description="Disordered" evidence="9">
    <location>
        <begin position="505"/>
        <end position="584"/>
    </location>
</feature>
<evidence type="ECO:0000256" key="8">
    <source>
        <dbReference type="PROSITE-ProRule" id="PRU00288"/>
    </source>
</evidence>
<sequence length="705" mass="78221">MTKRLRNTEVCADCSIPDPRWASVNRGVLICDECCSVHRSLGRHSSQVRHLTHTPWPPTQLQMVQTLYSNGANSIWEHSLLDPASVMSGKRKANPQDKLHPNKSEFIKAKYQMLAFVHRMPCREDDSSTAKDLSKQLHSSVRTGNLETCLRLLSLGAQANFFHPEKGNTPLHVAAKAGQVSQAELLTVYGADPGAPDSNGKTPIDYSREAGHHELADRLVEIQYELTDRLAFYLCGRKPDHKSGQHFIVPQMADSSLDLSQLAKAAKRKLQSLKNHLFEELAMDVYDEVDRRETDAVWLATQNHSTLVTETTVVPFLPVNPEYSSTRNQGRQKLARFNAHEFATLVIDILSDAKRRQQGSLISSPIDNVVKNLAVRHGSDSQDNDQPDYDSVASDEDTDQELLSSKGDRTKLQSLQSENTSLRRQVTTNIYHTPSGTDHPDPSSPSALKRRQSARASRPTSMYETGSGLKPFLSKGESPYPEEGVPTLQPFPPHVKRGVFVTTSSSLPSFPSTQSWLKDDTAQKASKMEKQRSMPESDYDNTFNDSEADDSGRSRLRSSGWMGEGHSIPEQDDQESGSDPALPSTEDVIRKTEQITKNIQELLRAAQENKHDSFIPCSERIHVAVTEMAALFPKKPQSETVRGSLRLLTSSACRLQSECRKAAPSEGGGPGTDMQLVTQQVIQCAYDIAKAAKQLVTITTKENTN</sequence>
<keyword evidence="5" id="KW-0862">Zinc</keyword>
<keyword evidence="1" id="KW-0343">GTPase activation</keyword>
<dbReference type="SUPFAM" id="SSF48403">
    <property type="entry name" value="Ankyrin repeat"/>
    <property type="match status" value="1"/>
</dbReference>
<evidence type="ECO:0000313" key="11">
    <source>
        <dbReference type="Ensembl" id="ENSGWIP00000031686.1"/>
    </source>
</evidence>
<dbReference type="GO" id="GO:0036465">
    <property type="term" value="P:synaptic vesicle recycling"/>
    <property type="evidence" value="ECO:0007669"/>
    <property type="project" value="TreeGrafter"/>
</dbReference>
<dbReference type="PROSITE" id="PS50115">
    <property type="entry name" value="ARFGAP"/>
    <property type="match status" value="1"/>
</dbReference>
<dbReference type="GO" id="GO:0005096">
    <property type="term" value="F:GTPase activator activity"/>
    <property type="evidence" value="ECO:0007669"/>
    <property type="project" value="UniProtKB-KW"/>
</dbReference>
<name>A0A8C5GL34_GOUWI</name>
<dbReference type="PANTHER" id="PTHR46097:SF4">
    <property type="entry name" value="ARF GTPASE-ACTIVATING PROTEIN GIT2"/>
    <property type="match status" value="1"/>
</dbReference>
<evidence type="ECO:0000256" key="4">
    <source>
        <dbReference type="ARBA" id="ARBA00022771"/>
    </source>
</evidence>
<dbReference type="SMART" id="SM00248">
    <property type="entry name" value="ANK"/>
    <property type="match status" value="3"/>
</dbReference>
<gene>
    <name evidence="11" type="primary">git2a</name>
</gene>
<protein>
    <recommendedName>
        <fullName evidence="10">Arf-GAP domain-containing protein</fullName>
    </recommendedName>
</protein>
<evidence type="ECO:0000256" key="3">
    <source>
        <dbReference type="ARBA" id="ARBA00022737"/>
    </source>
</evidence>
<feature type="compositionally biased region" description="Basic and acidic residues" evidence="9">
    <location>
        <begin position="517"/>
        <end position="535"/>
    </location>
</feature>
<feature type="compositionally biased region" description="Polar residues" evidence="9">
    <location>
        <begin position="412"/>
        <end position="436"/>
    </location>
</feature>
<keyword evidence="6 7" id="KW-0040">ANK repeat</keyword>
<reference evidence="11" key="2">
    <citation type="submission" date="2025-08" db="UniProtKB">
        <authorList>
            <consortium name="Ensembl"/>
        </authorList>
    </citation>
    <scope>IDENTIFICATION</scope>
</reference>
<dbReference type="SMART" id="SM00105">
    <property type="entry name" value="ArfGap"/>
    <property type="match status" value="1"/>
</dbReference>
<dbReference type="Pfam" id="PF01412">
    <property type="entry name" value="ArfGap"/>
    <property type="match status" value="1"/>
</dbReference>
<dbReference type="PANTHER" id="PTHR46097">
    <property type="entry name" value="G PROTEIN-COUPLED RECEPTOR KINASE INTERACTING ARFGAP"/>
    <property type="match status" value="1"/>
</dbReference>
<dbReference type="InterPro" id="IPR013724">
    <property type="entry name" value="GIT_SHD"/>
</dbReference>
<dbReference type="Pfam" id="PF12796">
    <property type="entry name" value="Ank_2"/>
    <property type="match status" value="1"/>
</dbReference>
<dbReference type="GO" id="GO:0008277">
    <property type="term" value="P:regulation of G protein-coupled receptor signaling pathway"/>
    <property type="evidence" value="ECO:0007669"/>
    <property type="project" value="TreeGrafter"/>
</dbReference>
<dbReference type="GO" id="GO:0007420">
    <property type="term" value="P:brain development"/>
    <property type="evidence" value="ECO:0007669"/>
    <property type="project" value="InterPro"/>
</dbReference>
<dbReference type="InterPro" id="IPR037278">
    <property type="entry name" value="ARFGAP/RecO"/>
</dbReference>
<keyword evidence="12" id="KW-1185">Reference proteome</keyword>
<evidence type="ECO:0000256" key="1">
    <source>
        <dbReference type="ARBA" id="ARBA00022468"/>
    </source>
</evidence>
<dbReference type="InterPro" id="IPR002110">
    <property type="entry name" value="Ankyrin_rpt"/>
</dbReference>
<evidence type="ECO:0000313" key="12">
    <source>
        <dbReference type="Proteomes" id="UP000694680"/>
    </source>
</evidence>
<dbReference type="SMART" id="SM00555">
    <property type="entry name" value="GIT"/>
    <property type="match status" value="2"/>
</dbReference>
<feature type="compositionally biased region" description="Acidic residues" evidence="9">
    <location>
        <begin position="382"/>
        <end position="400"/>
    </location>
</feature>
<evidence type="ECO:0000256" key="9">
    <source>
        <dbReference type="SAM" id="MobiDB-lite"/>
    </source>
</evidence>
<reference evidence="11" key="1">
    <citation type="submission" date="2020-06" db="EMBL/GenBank/DDBJ databases">
        <authorList>
            <consortium name="Wellcome Sanger Institute Data Sharing"/>
        </authorList>
    </citation>
    <scope>NUCLEOTIDE SEQUENCE [LARGE SCALE GENOMIC DNA]</scope>
</reference>
<feature type="domain" description="Arf-GAP" evidence="10">
    <location>
        <begin position="1"/>
        <end position="124"/>
    </location>
</feature>
<feature type="compositionally biased region" description="Low complexity" evidence="9">
    <location>
        <begin position="505"/>
        <end position="515"/>
    </location>
</feature>
<evidence type="ECO:0000256" key="5">
    <source>
        <dbReference type="ARBA" id="ARBA00022833"/>
    </source>
</evidence>
<evidence type="ECO:0000256" key="2">
    <source>
        <dbReference type="ARBA" id="ARBA00022723"/>
    </source>
</evidence>
<evidence type="ECO:0000256" key="6">
    <source>
        <dbReference type="ARBA" id="ARBA00023043"/>
    </source>
</evidence>
<dbReference type="Gene3D" id="1.20.120.330">
    <property type="entry name" value="Nucleotidyltransferases domain 2"/>
    <property type="match status" value="1"/>
</dbReference>
<feature type="region of interest" description="Disordered" evidence="9">
    <location>
        <begin position="377"/>
        <end position="492"/>
    </location>
</feature>
<dbReference type="FunFam" id="1.20.120.330:FF:000002">
    <property type="entry name" value="ARF GTPase-activating protein GIT2 isoform 1"/>
    <property type="match status" value="1"/>
</dbReference>
<proteinExistence type="predicted"/>
<evidence type="ECO:0000259" key="10">
    <source>
        <dbReference type="PROSITE" id="PS50115"/>
    </source>
</evidence>
<keyword evidence="4 8" id="KW-0863">Zinc-finger</keyword>
<dbReference type="FunFam" id="1.10.220.150:FF:000003">
    <property type="entry name" value="ARF GTPase-activating protein GIT2 isoform 1"/>
    <property type="match status" value="1"/>
</dbReference>
<feature type="repeat" description="ANK" evidence="7">
    <location>
        <begin position="166"/>
        <end position="198"/>
    </location>
</feature>
<feature type="compositionally biased region" description="Polar residues" evidence="9">
    <location>
        <begin position="454"/>
        <end position="464"/>
    </location>
</feature>
<dbReference type="Pfam" id="PF12205">
    <property type="entry name" value="GIT1_C"/>
    <property type="match status" value="1"/>
</dbReference>
<dbReference type="Gene3D" id="1.25.40.20">
    <property type="entry name" value="Ankyrin repeat-containing domain"/>
    <property type="match status" value="1"/>
</dbReference>
<dbReference type="Proteomes" id="UP000694680">
    <property type="component" value="Chromosome 9"/>
</dbReference>
<evidence type="ECO:0000256" key="7">
    <source>
        <dbReference type="PROSITE-ProRule" id="PRU00023"/>
    </source>
</evidence>
<dbReference type="SUPFAM" id="SSF57863">
    <property type="entry name" value="ArfGap/RecO-like zinc finger"/>
    <property type="match status" value="1"/>
</dbReference>
<dbReference type="GO" id="GO:0032012">
    <property type="term" value="P:regulation of ARF protein signal transduction"/>
    <property type="evidence" value="ECO:0007669"/>
    <property type="project" value="InterPro"/>
</dbReference>
<dbReference type="Gene3D" id="1.10.220.150">
    <property type="entry name" value="Arf GTPase activating protein"/>
    <property type="match status" value="1"/>
</dbReference>
<dbReference type="InterPro" id="IPR038508">
    <property type="entry name" value="ArfGAP_dom_sf"/>
</dbReference>
<dbReference type="GO" id="GO:0098793">
    <property type="term" value="C:presynapse"/>
    <property type="evidence" value="ECO:0007669"/>
    <property type="project" value="GOC"/>
</dbReference>
<dbReference type="InterPro" id="IPR036770">
    <property type="entry name" value="Ankyrin_rpt-contain_sf"/>
</dbReference>
<dbReference type="InterPro" id="IPR047161">
    <property type="entry name" value="GIT-like"/>
</dbReference>
<dbReference type="GO" id="GO:0031267">
    <property type="term" value="F:small GTPase binding"/>
    <property type="evidence" value="ECO:0007669"/>
    <property type="project" value="TreeGrafter"/>
</dbReference>
<dbReference type="Pfam" id="PF08518">
    <property type="entry name" value="GIT_SHD"/>
    <property type="match status" value="2"/>
</dbReference>
<accession>A0A8C5GL34</accession>
<dbReference type="AlphaFoldDB" id="A0A8C5GL34"/>